<dbReference type="EMBL" id="CP133615">
    <property type="protein sequence ID" value="WMV25458.1"/>
    <property type="molecule type" value="Genomic_DNA"/>
</dbReference>
<organism evidence="2 3">
    <name type="scientific">Solanum verrucosum</name>
    <dbReference type="NCBI Taxonomy" id="315347"/>
    <lineage>
        <taxon>Eukaryota</taxon>
        <taxon>Viridiplantae</taxon>
        <taxon>Streptophyta</taxon>
        <taxon>Embryophyta</taxon>
        <taxon>Tracheophyta</taxon>
        <taxon>Spermatophyta</taxon>
        <taxon>Magnoliopsida</taxon>
        <taxon>eudicotyledons</taxon>
        <taxon>Gunneridae</taxon>
        <taxon>Pentapetalae</taxon>
        <taxon>asterids</taxon>
        <taxon>lamiids</taxon>
        <taxon>Solanales</taxon>
        <taxon>Solanaceae</taxon>
        <taxon>Solanoideae</taxon>
        <taxon>Solaneae</taxon>
        <taxon>Solanum</taxon>
    </lineage>
</organism>
<feature type="transmembrane region" description="Helical" evidence="1">
    <location>
        <begin position="7"/>
        <end position="23"/>
    </location>
</feature>
<dbReference type="Proteomes" id="UP001234989">
    <property type="component" value="Chromosome 4"/>
</dbReference>
<protein>
    <submittedName>
        <fullName evidence="2">Uncharacterized protein</fullName>
    </submittedName>
</protein>
<keyword evidence="1" id="KW-1133">Transmembrane helix</keyword>
<name>A0AAF0QNC2_SOLVR</name>
<keyword evidence="1" id="KW-0472">Membrane</keyword>
<proteinExistence type="predicted"/>
<accession>A0AAF0QNC2</accession>
<evidence type="ECO:0000313" key="2">
    <source>
        <dbReference type="EMBL" id="WMV25458.1"/>
    </source>
</evidence>
<gene>
    <name evidence="2" type="ORF">MTR67_018843</name>
</gene>
<evidence type="ECO:0000256" key="1">
    <source>
        <dbReference type="SAM" id="Phobius"/>
    </source>
</evidence>
<keyword evidence="1" id="KW-0812">Transmembrane</keyword>
<keyword evidence="3" id="KW-1185">Reference proteome</keyword>
<dbReference type="AlphaFoldDB" id="A0AAF0QNC2"/>
<reference evidence="2" key="1">
    <citation type="submission" date="2023-08" db="EMBL/GenBank/DDBJ databases">
        <title>A de novo genome assembly of Solanum verrucosum Schlechtendal, a Mexican diploid species geographically isolated from the other diploid A-genome species in potato relatives.</title>
        <authorList>
            <person name="Hosaka K."/>
        </authorList>
    </citation>
    <scope>NUCLEOTIDE SEQUENCE</scope>
    <source>
        <tissue evidence="2">Young leaves</tissue>
    </source>
</reference>
<evidence type="ECO:0000313" key="3">
    <source>
        <dbReference type="Proteomes" id="UP001234989"/>
    </source>
</evidence>
<sequence>MVFVSNIHNIIIIILASSIPLINDQEPCYYHLLAFIYLSIHLFLFPVQLCRKGIKVTVVCPGPVETPNPRTGSTEYLHLRKWKQGPLGLSITYRIPSKSDRLPPRKVELEFLGNGFSELNGFFTQWPCLCGSGNTPNSNKHVIVVMRR</sequence>
<feature type="transmembrane region" description="Helical" evidence="1">
    <location>
        <begin position="29"/>
        <end position="47"/>
    </location>
</feature>